<dbReference type="RefSeq" id="WP_246442091.1">
    <property type="nucleotide sequence ID" value="NZ_JACJII010000001.1"/>
</dbReference>
<dbReference type="InterPro" id="IPR015943">
    <property type="entry name" value="WD40/YVTN_repeat-like_dom_sf"/>
</dbReference>
<keyword evidence="3" id="KW-0732">Signal</keyword>
<feature type="chain" id="PRO_5031405839" description="WD40 repeat domain-containing protein" evidence="3">
    <location>
        <begin position="47"/>
        <end position="349"/>
    </location>
</feature>
<sequence length="349" mass="37639">MSTSAGVWEVVPTWHGRRPMRMRARIAAGFLACLLAGTWAAPPASAAEGDDAVRVMTITDERIVESSGLAVSRRHPGVLYTHNDSSGRAEIFAVGPDGRTRAVIRLAGAGARDWEGMAAGVDERGRPALYVADIGDNLGGAWPYVTVYRVPEPARLRDQTLRATAFRFKYADGPRNAETFMINPRTNRLYVASKLLAGGVYEAPARLRTTGFNTLRRIGSAPAMATDGAFSPDGRTLVIRTYWSAQVYAFDDRAEDKLDPLARVDLPRQEQGESITYAADGRSLLAGSEGSAQPVWRVPLPGRTLPAPTATPAPDTAAERDRPDNRNVGLALVIGIALALGYGVLRRRS</sequence>
<evidence type="ECO:0000313" key="4">
    <source>
        <dbReference type="EMBL" id="MBA9003375.1"/>
    </source>
</evidence>
<accession>A0A7W3R8I9</accession>
<organism evidence="4 5">
    <name type="scientific">Thermomonospora cellulosilytica</name>
    <dbReference type="NCBI Taxonomy" id="1411118"/>
    <lineage>
        <taxon>Bacteria</taxon>
        <taxon>Bacillati</taxon>
        <taxon>Actinomycetota</taxon>
        <taxon>Actinomycetes</taxon>
        <taxon>Streptosporangiales</taxon>
        <taxon>Thermomonosporaceae</taxon>
        <taxon>Thermomonospora</taxon>
    </lineage>
</organism>
<feature type="region of interest" description="Disordered" evidence="1">
    <location>
        <begin position="300"/>
        <end position="323"/>
    </location>
</feature>
<keyword evidence="2" id="KW-0472">Membrane</keyword>
<feature type="signal peptide" evidence="3">
    <location>
        <begin position="1"/>
        <end position="46"/>
    </location>
</feature>
<protein>
    <recommendedName>
        <fullName evidence="6">WD40 repeat domain-containing protein</fullName>
    </recommendedName>
</protein>
<comment type="caution">
    <text evidence="4">The sequence shown here is derived from an EMBL/GenBank/DDBJ whole genome shotgun (WGS) entry which is preliminary data.</text>
</comment>
<evidence type="ECO:0000256" key="1">
    <source>
        <dbReference type="SAM" id="MobiDB-lite"/>
    </source>
</evidence>
<keyword evidence="2" id="KW-1133">Transmembrane helix</keyword>
<dbReference type="AlphaFoldDB" id="A0A7W3R8I9"/>
<gene>
    <name evidence="4" type="ORF">HNR21_002257</name>
</gene>
<dbReference type="EMBL" id="JACJII010000001">
    <property type="protein sequence ID" value="MBA9003375.1"/>
    <property type="molecule type" value="Genomic_DNA"/>
</dbReference>
<proteinExistence type="predicted"/>
<evidence type="ECO:0008006" key="6">
    <source>
        <dbReference type="Google" id="ProtNLM"/>
    </source>
</evidence>
<feature type="transmembrane region" description="Helical" evidence="2">
    <location>
        <begin position="328"/>
        <end position="345"/>
    </location>
</feature>
<dbReference type="Gene3D" id="2.130.10.10">
    <property type="entry name" value="YVTN repeat-like/Quinoprotein amine dehydrogenase"/>
    <property type="match status" value="1"/>
</dbReference>
<name>A0A7W3R8I9_9ACTN</name>
<evidence type="ECO:0000256" key="2">
    <source>
        <dbReference type="SAM" id="Phobius"/>
    </source>
</evidence>
<reference evidence="4 5" key="1">
    <citation type="submission" date="2020-08" db="EMBL/GenBank/DDBJ databases">
        <title>Sequencing the genomes of 1000 actinobacteria strains.</title>
        <authorList>
            <person name="Klenk H.-P."/>
        </authorList>
    </citation>
    <scope>NUCLEOTIDE SEQUENCE [LARGE SCALE GENOMIC DNA]</scope>
    <source>
        <strain evidence="4 5">DSM 45823</strain>
    </source>
</reference>
<dbReference type="SUPFAM" id="SSF75011">
    <property type="entry name" value="3-carboxy-cis,cis-mucoante lactonizing enzyme"/>
    <property type="match status" value="1"/>
</dbReference>
<feature type="compositionally biased region" description="Low complexity" evidence="1">
    <location>
        <begin position="304"/>
        <end position="316"/>
    </location>
</feature>
<keyword evidence="5" id="KW-1185">Reference proteome</keyword>
<evidence type="ECO:0000256" key="3">
    <source>
        <dbReference type="SAM" id="SignalP"/>
    </source>
</evidence>
<dbReference type="Proteomes" id="UP000539313">
    <property type="component" value="Unassembled WGS sequence"/>
</dbReference>
<keyword evidence="2" id="KW-0812">Transmembrane</keyword>
<evidence type="ECO:0000313" key="5">
    <source>
        <dbReference type="Proteomes" id="UP000539313"/>
    </source>
</evidence>